<evidence type="ECO:0000256" key="1">
    <source>
        <dbReference type="ARBA" id="ARBA00004123"/>
    </source>
</evidence>
<evidence type="ECO:0000313" key="9">
    <source>
        <dbReference type="Proteomes" id="UP000807504"/>
    </source>
</evidence>
<dbReference type="Proteomes" id="UP000807504">
    <property type="component" value="Unassembled WGS sequence"/>
</dbReference>
<evidence type="ECO:0000256" key="6">
    <source>
        <dbReference type="SAM" id="MobiDB-lite"/>
    </source>
</evidence>
<dbReference type="GO" id="GO:0008270">
    <property type="term" value="F:zinc ion binding"/>
    <property type="evidence" value="ECO:0007669"/>
    <property type="project" value="UniProtKB-KW"/>
</dbReference>
<keyword evidence="4" id="KW-0862">Zinc</keyword>
<feature type="compositionally biased region" description="Polar residues" evidence="6">
    <location>
        <begin position="344"/>
        <end position="393"/>
    </location>
</feature>
<keyword evidence="9" id="KW-1185">Reference proteome</keyword>
<dbReference type="GO" id="GO:0071013">
    <property type="term" value="C:catalytic step 2 spliceosome"/>
    <property type="evidence" value="ECO:0007669"/>
    <property type="project" value="TreeGrafter"/>
</dbReference>
<reference evidence="8" key="1">
    <citation type="journal article" date="2020" name="bioRxiv">
        <title>Chromosome-level reference genome of the European wasp spider Argiope bruennichi: a resource for studies on range expansion and evolutionary adaptation.</title>
        <authorList>
            <person name="Sheffer M.M."/>
            <person name="Hoppe A."/>
            <person name="Krehenwinkel H."/>
            <person name="Uhl G."/>
            <person name="Kuss A.W."/>
            <person name="Jensen L."/>
            <person name="Jensen C."/>
            <person name="Gillespie R.G."/>
            <person name="Hoff K.J."/>
            <person name="Prost S."/>
        </authorList>
    </citation>
    <scope>NUCLEOTIDE SEQUENCE</scope>
</reference>
<dbReference type="SMART" id="SM00581">
    <property type="entry name" value="PSP"/>
    <property type="match status" value="1"/>
</dbReference>
<evidence type="ECO:0000259" key="7">
    <source>
        <dbReference type="SMART" id="SM00581"/>
    </source>
</evidence>
<dbReference type="Pfam" id="PF04046">
    <property type="entry name" value="PSP"/>
    <property type="match status" value="1"/>
</dbReference>
<accession>A0A8T0E0A5</accession>
<comment type="caution">
    <text evidence="8">The sequence shown here is derived from an EMBL/GenBank/DDBJ whole genome shotgun (WGS) entry which is preliminary data.</text>
</comment>
<evidence type="ECO:0000313" key="8">
    <source>
        <dbReference type="EMBL" id="KAF8763517.1"/>
    </source>
</evidence>
<keyword evidence="2" id="KW-0479">Metal-binding</keyword>
<dbReference type="PANTHER" id="PTHR13316">
    <property type="entry name" value="ZINC FINGER, CCHC DOMAIN CONTAINING 8"/>
    <property type="match status" value="1"/>
</dbReference>
<dbReference type="GO" id="GO:0003723">
    <property type="term" value="F:RNA binding"/>
    <property type="evidence" value="ECO:0007669"/>
    <property type="project" value="TreeGrafter"/>
</dbReference>
<evidence type="ECO:0000256" key="5">
    <source>
        <dbReference type="ARBA" id="ARBA00023242"/>
    </source>
</evidence>
<name>A0A8T0E0A5_ARGBR</name>
<feature type="region of interest" description="Disordered" evidence="6">
    <location>
        <begin position="318"/>
        <end position="402"/>
    </location>
</feature>
<evidence type="ECO:0000256" key="3">
    <source>
        <dbReference type="ARBA" id="ARBA00022771"/>
    </source>
</evidence>
<protein>
    <submittedName>
        <fullName evidence="8">Zinc finger CCHC domain-containing protein 8</fullName>
    </submittedName>
</protein>
<gene>
    <name evidence="8" type="ORF">HNY73_021696</name>
</gene>
<keyword evidence="5" id="KW-0539">Nucleus</keyword>
<dbReference type="AlphaFoldDB" id="A0A8T0E0A5"/>
<dbReference type="EMBL" id="JABXBU010002231">
    <property type="protein sequence ID" value="KAF8763517.1"/>
    <property type="molecule type" value="Genomic_DNA"/>
</dbReference>
<feature type="domain" description="PSP proline-rich" evidence="7">
    <location>
        <begin position="198"/>
        <end position="250"/>
    </location>
</feature>
<organism evidence="8 9">
    <name type="scientific">Argiope bruennichi</name>
    <name type="common">Wasp spider</name>
    <name type="synonym">Aranea bruennichi</name>
    <dbReference type="NCBI Taxonomy" id="94029"/>
    <lineage>
        <taxon>Eukaryota</taxon>
        <taxon>Metazoa</taxon>
        <taxon>Ecdysozoa</taxon>
        <taxon>Arthropoda</taxon>
        <taxon>Chelicerata</taxon>
        <taxon>Arachnida</taxon>
        <taxon>Araneae</taxon>
        <taxon>Araneomorphae</taxon>
        <taxon>Entelegynae</taxon>
        <taxon>Araneoidea</taxon>
        <taxon>Araneidae</taxon>
        <taxon>Argiope</taxon>
    </lineage>
</organism>
<reference evidence="8" key="2">
    <citation type="submission" date="2020-06" db="EMBL/GenBank/DDBJ databases">
        <authorList>
            <person name="Sheffer M."/>
        </authorList>
    </citation>
    <scope>NUCLEOTIDE SEQUENCE</scope>
</reference>
<proteinExistence type="predicted"/>
<sequence>MKDKDSRMENDWQNSIKDADNAIKVKTLTNEIQRLKMLISKITENMAWGNSVVKVVFRDEFYEEKYRSKLENFLKDILDRDEHFTMNSQIYDKGEQEFSKLQSTLEAERLNSSSSTDRKTADTVPLYSSAFEDVLHCDKPEPEEKNIEERVQTMTCFNCLGDHHMKDCPEKINRSKIAANRKDILMENSSRYHEEERKNSIKPGTISSEVRKALGLKDNQLPPYIYKMRVIGYPPGWMDDAKLETSGLSLYDEEGKAISDGESSETSEYDKKYDSKKFIEYPGFNCPLPPNVKDEWKSMGMVPIQAHQQLSEVLKAENTANANNTNKRKNVNSAEEEEAKKVRNGTNDANVSFSQLPPENCSTPKKQDSHSFNTSNGTSIQKSLGTSISQSPGTPILPQGNRFKKLPELDKFAQGITEHLPFENLPDSVECIESLCETFGNEAEAAEKTVYNWFAEFLRGRASVSDESREGRPKSIVIPKNIDVVRKMIEQDRHISYSEIEASLGISQTCTNI</sequence>
<evidence type="ECO:0000256" key="2">
    <source>
        <dbReference type="ARBA" id="ARBA00022723"/>
    </source>
</evidence>
<keyword evidence="3" id="KW-0863">Zinc-finger</keyword>
<dbReference type="InterPro" id="IPR052115">
    <property type="entry name" value="NEXT_complex_subunit_ZCCHC8"/>
</dbReference>
<comment type="subcellular location">
    <subcellularLocation>
        <location evidence="1">Nucleus</location>
    </subcellularLocation>
</comment>
<dbReference type="InterPro" id="IPR006568">
    <property type="entry name" value="PSP_pro-rich"/>
</dbReference>
<dbReference type="PANTHER" id="PTHR13316:SF0">
    <property type="entry name" value="ZINC FINGER CCHC DOMAIN-CONTAINING PROTEIN 8"/>
    <property type="match status" value="1"/>
</dbReference>
<evidence type="ECO:0000256" key="4">
    <source>
        <dbReference type="ARBA" id="ARBA00022833"/>
    </source>
</evidence>